<dbReference type="Gramene" id="ORUFI07G23050.3">
    <property type="protein sequence ID" value="ORUFI07G23050.3"/>
    <property type="gene ID" value="ORUFI07G23050"/>
</dbReference>
<feature type="region of interest" description="Disordered" evidence="1">
    <location>
        <begin position="82"/>
        <end position="110"/>
    </location>
</feature>
<name>A0A0E0QB70_ORYRU</name>
<proteinExistence type="predicted"/>
<reference evidence="2" key="2">
    <citation type="submission" date="2015-06" db="UniProtKB">
        <authorList>
            <consortium name="EnsemblPlants"/>
        </authorList>
    </citation>
    <scope>IDENTIFICATION</scope>
</reference>
<dbReference type="HOGENOM" id="CLU_1941551_0_0_1"/>
<protein>
    <submittedName>
        <fullName evidence="2">Uncharacterized protein</fullName>
    </submittedName>
</protein>
<dbReference type="Proteomes" id="UP000008022">
    <property type="component" value="Unassembled WGS sequence"/>
</dbReference>
<keyword evidence="3" id="KW-1185">Reference proteome</keyword>
<dbReference type="AlphaFoldDB" id="A0A0E0QB70"/>
<reference evidence="3" key="1">
    <citation type="submission" date="2013-06" db="EMBL/GenBank/DDBJ databases">
        <authorList>
            <person name="Zhao Q."/>
        </authorList>
    </citation>
    <scope>NUCLEOTIDE SEQUENCE</scope>
    <source>
        <strain evidence="3">cv. W1943</strain>
    </source>
</reference>
<dbReference type="EnsemblPlants" id="ORUFI07G23050.3">
    <property type="protein sequence ID" value="ORUFI07G23050.3"/>
    <property type="gene ID" value="ORUFI07G23050"/>
</dbReference>
<organism evidence="2 3">
    <name type="scientific">Oryza rufipogon</name>
    <name type="common">Brownbeard rice</name>
    <name type="synonym">Asian wild rice</name>
    <dbReference type="NCBI Taxonomy" id="4529"/>
    <lineage>
        <taxon>Eukaryota</taxon>
        <taxon>Viridiplantae</taxon>
        <taxon>Streptophyta</taxon>
        <taxon>Embryophyta</taxon>
        <taxon>Tracheophyta</taxon>
        <taxon>Spermatophyta</taxon>
        <taxon>Magnoliopsida</taxon>
        <taxon>Liliopsida</taxon>
        <taxon>Poales</taxon>
        <taxon>Poaceae</taxon>
        <taxon>BOP clade</taxon>
        <taxon>Oryzoideae</taxon>
        <taxon>Oryzeae</taxon>
        <taxon>Oryzinae</taxon>
        <taxon>Oryza</taxon>
    </lineage>
</organism>
<evidence type="ECO:0000313" key="2">
    <source>
        <dbReference type="EnsemblPlants" id="ORUFI07G23050.3"/>
    </source>
</evidence>
<sequence length="130" mass="14621">MTLLVKRYSKKSRNQLSKLNLVLASLKYTVPSEASIAASANLNTTNGGSGFAVAVTDLHGAKVTKNPHDLAVQRHLSHHCSLERRLGPLDERRERRDDPPRQAPARDQRRVFSTQILHPIRYMQPFKLGT</sequence>
<accession>A0A0E0QB70</accession>
<evidence type="ECO:0000256" key="1">
    <source>
        <dbReference type="SAM" id="MobiDB-lite"/>
    </source>
</evidence>
<evidence type="ECO:0000313" key="3">
    <source>
        <dbReference type="Proteomes" id="UP000008022"/>
    </source>
</evidence>